<reference evidence="2 3" key="1">
    <citation type="journal article" date="2019" name="G3 (Bethesda)">
        <title>Sequencing of a Wild Apple (Malus baccata) Genome Unravels the Differences Between Cultivated and Wild Apple Species Regarding Disease Resistance and Cold Tolerance.</title>
        <authorList>
            <person name="Chen X."/>
        </authorList>
    </citation>
    <scope>NUCLEOTIDE SEQUENCE [LARGE SCALE GENOMIC DNA]</scope>
    <source>
        <strain evidence="3">cv. Shandingzi</strain>
        <tissue evidence="2">Leaves</tissue>
    </source>
</reference>
<evidence type="ECO:0000256" key="1">
    <source>
        <dbReference type="SAM" id="MobiDB-lite"/>
    </source>
</evidence>
<gene>
    <name evidence="2" type="ORF">C1H46_023419</name>
</gene>
<accession>A0A540LWU9</accession>
<dbReference type="Proteomes" id="UP000315295">
    <property type="component" value="Unassembled WGS sequence"/>
</dbReference>
<sequence>MTNNGSVTQCPPEKSPGSQGNQDPNDLQATISRMLKAVEIMAFENRRSISKSVPLTASFNRNWSWHCRYDRPDQPR</sequence>
<feature type="region of interest" description="Disordered" evidence="1">
    <location>
        <begin position="1"/>
        <end position="27"/>
    </location>
</feature>
<protein>
    <submittedName>
        <fullName evidence="2">Uncharacterized protein</fullName>
    </submittedName>
</protein>
<dbReference type="AlphaFoldDB" id="A0A540LWU9"/>
<keyword evidence="3" id="KW-1185">Reference proteome</keyword>
<evidence type="ECO:0000313" key="3">
    <source>
        <dbReference type="Proteomes" id="UP000315295"/>
    </source>
</evidence>
<comment type="caution">
    <text evidence="2">The sequence shown here is derived from an EMBL/GenBank/DDBJ whole genome shotgun (WGS) entry which is preliminary data.</text>
</comment>
<organism evidence="2 3">
    <name type="scientific">Malus baccata</name>
    <name type="common">Siberian crab apple</name>
    <name type="synonym">Pyrus baccata</name>
    <dbReference type="NCBI Taxonomy" id="106549"/>
    <lineage>
        <taxon>Eukaryota</taxon>
        <taxon>Viridiplantae</taxon>
        <taxon>Streptophyta</taxon>
        <taxon>Embryophyta</taxon>
        <taxon>Tracheophyta</taxon>
        <taxon>Spermatophyta</taxon>
        <taxon>Magnoliopsida</taxon>
        <taxon>eudicotyledons</taxon>
        <taxon>Gunneridae</taxon>
        <taxon>Pentapetalae</taxon>
        <taxon>rosids</taxon>
        <taxon>fabids</taxon>
        <taxon>Rosales</taxon>
        <taxon>Rosaceae</taxon>
        <taxon>Amygdaloideae</taxon>
        <taxon>Maleae</taxon>
        <taxon>Malus</taxon>
    </lineage>
</organism>
<feature type="compositionally biased region" description="Polar residues" evidence="1">
    <location>
        <begin position="16"/>
        <end position="27"/>
    </location>
</feature>
<name>A0A540LWU9_MALBA</name>
<dbReference type="EMBL" id="VIEB01000436">
    <property type="protein sequence ID" value="TQD90981.1"/>
    <property type="molecule type" value="Genomic_DNA"/>
</dbReference>
<proteinExistence type="predicted"/>
<evidence type="ECO:0000313" key="2">
    <source>
        <dbReference type="EMBL" id="TQD90981.1"/>
    </source>
</evidence>